<reference evidence="1 2" key="1">
    <citation type="journal article" date="2013" name="PLoS Genet.">
        <title>Expanding the Marine Virosphere Using Metagenomics.</title>
        <authorList>
            <person name="Mizuno C.M."/>
            <person name="Rodriguez-Valera F."/>
            <person name="Kimes N.E."/>
            <person name="Ghai R."/>
        </authorList>
    </citation>
    <scope>NUCLEOTIDE SEQUENCE [LARGE SCALE GENOMIC DNA]</scope>
    <source>
        <strain evidence="1">UvMED-CGR-C62A-MedDCM-OCT-S28-C10</strain>
    </source>
</reference>
<dbReference type="KEGG" id="vg:55412585"/>
<dbReference type="RefSeq" id="YP_009778105.1">
    <property type="nucleotide sequence ID" value="NC_047711.1"/>
</dbReference>
<name>A0A6S4PCK3_9CAUD</name>
<dbReference type="Proteomes" id="UP000505345">
    <property type="component" value="Segment"/>
</dbReference>
<sequence>MSKIPTVRKAKITDAVSLSKNLKALDKLEIKYSHDDEPIDALMSCFDQQSAENFSIVAHDGEIYGMFGVNDDPELEGYGVVWLLSSSKLQKFPISFFKESKKWIEKLHTKYDYIYNFVYEKNWQSLKWLQLCGFKPIASKKIGKYNKKFILIMRSKEQYV</sequence>
<dbReference type="GeneID" id="55412585"/>
<dbReference type="EMBL" id="AP013540">
    <property type="protein sequence ID" value="BAQ94047.1"/>
    <property type="molecule type" value="Genomic_DNA"/>
</dbReference>
<evidence type="ECO:0000313" key="1">
    <source>
        <dbReference type="EMBL" id="BAQ94047.1"/>
    </source>
</evidence>
<proteinExistence type="predicted"/>
<dbReference type="GO" id="GO:0016740">
    <property type="term" value="F:transferase activity"/>
    <property type="evidence" value="ECO:0007669"/>
    <property type="project" value="UniProtKB-KW"/>
</dbReference>
<keyword evidence="1" id="KW-0808">Transferase</keyword>
<organism evidence="1 2">
    <name type="scientific">uncultured phage_MedDCM-OCT-S28-C10</name>
    <dbReference type="NCBI Taxonomy" id="2741077"/>
    <lineage>
        <taxon>Viruses</taxon>
        <taxon>Duplodnaviria</taxon>
        <taxon>Heunggongvirae</taxon>
        <taxon>Uroviricota</taxon>
        <taxon>Caudoviricetes</taxon>
        <taxon>Autographivirales</taxon>
        <taxon>Votkovvirus</taxon>
        <taxon>Votkovvirus S28C10</taxon>
    </lineage>
</organism>
<accession>A0A6S4PCK3</accession>
<evidence type="ECO:0000313" key="2">
    <source>
        <dbReference type="Proteomes" id="UP000505345"/>
    </source>
</evidence>
<keyword evidence="2" id="KW-1185">Reference proteome</keyword>
<protein>
    <submittedName>
        <fullName evidence="1">Putative acetyltransferase</fullName>
    </submittedName>
</protein>